<keyword evidence="3" id="KW-1185">Reference proteome</keyword>
<dbReference type="PANTHER" id="PTHR11360">
    <property type="entry name" value="MONOCARBOXYLATE TRANSPORTER"/>
    <property type="match status" value="1"/>
</dbReference>
<dbReference type="InterPro" id="IPR050327">
    <property type="entry name" value="Proton-linked_MCT"/>
</dbReference>
<gene>
    <name evidence="2" type="ORF">Cfor_02839</name>
</gene>
<feature type="transmembrane region" description="Helical" evidence="1">
    <location>
        <begin position="116"/>
        <end position="136"/>
    </location>
</feature>
<dbReference type="Pfam" id="PF07690">
    <property type="entry name" value="MFS_1"/>
    <property type="match status" value="1"/>
</dbReference>
<dbReference type="InterPro" id="IPR036259">
    <property type="entry name" value="MFS_trans_sf"/>
</dbReference>
<comment type="caution">
    <text evidence="2">The sequence shown here is derived from an EMBL/GenBank/DDBJ whole genome shotgun (WGS) entry which is preliminary data.</text>
</comment>
<feature type="transmembrane region" description="Helical" evidence="1">
    <location>
        <begin position="231"/>
        <end position="252"/>
    </location>
</feature>
<dbReference type="Gene3D" id="1.20.1250.20">
    <property type="entry name" value="MFS general substrate transporter like domains"/>
    <property type="match status" value="1"/>
</dbReference>
<dbReference type="SUPFAM" id="SSF103473">
    <property type="entry name" value="MFS general substrate transporter"/>
    <property type="match status" value="1"/>
</dbReference>
<dbReference type="InParanoid" id="A0A6L2Q5N1"/>
<keyword evidence="1" id="KW-1133">Transmembrane helix</keyword>
<evidence type="ECO:0000313" key="3">
    <source>
        <dbReference type="Proteomes" id="UP000502823"/>
    </source>
</evidence>
<dbReference type="OrthoDB" id="410267at2759"/>
<evidence type="ECO:0000313" key="2">
    <source>
        <dbReference type="EMBL" id="GFG40036.1"/>
    </source>
</evidence>
<sequence length="524" mass="59148">MACRSYVSIFDRIKGQSFFRHGVLSREGTTGSSPNIAILDLPTPALTPNCNFAFVRFNLITSARMKSTVRVHTLRLRRDLWEWNPAVTVANGVTFTFGIIYVDLLRYFGEGKSKTAWIGGLFMSMPLISGPIASYLTDRFGCRRVCMFGSVLSAFGFIVSSYAESIELLIFTFGIVSGFGLALCYVTAVVIVAYYFEKRRSLATGLSVCGSGIGTFLFAPLTTFLVTEFGWRGTTLILAGLFLNMAVCGALMRDLEWTKEKSKALRKDRMQKNRDKRKNKAYNQSLKTAVSNVSSLSHKEQAQGFPNVAELKWLLQMGETPGYLLADKQESRNETCRSATEDPNRLYNSVLNLPTYVCNGEKVPLEVLELVTSNQNLYTVLLQNYPSLLASSRSFSDSGRLHDSRQFVTNRTAPPSPLVIIPHPSIRRQSSVTYHDRKTDKELPKNATTEEAYLCWLKKTQHHHNCHHHSSRRSSSSYIRDLKFHSKIKKNLEVHAQQFKNHSINRTQTEDVLEQGLRRVRSCV</sequence>
<keyword evidence="1" id="KW-0472">Membrane</keyword>
<evidence type="ECO:0000256" key="1">
    <source>
        <dbReference type="SAM" id="Phobius"/>
    </source>
</evidence>
<organism evidence="2 3">
    <name type="scientific">Coptotermes formosanus</name>
    <name type="common">Formosan subterranean termite</name>
    <dbReference type="NCBI Taxonomy" id="36987"/>
    <lineage>
        <taxon>Eukaryota</taxon>
        <taxon>Metazoa</taxon>
        <taxon>Ecdysozoa</taxon>
        <taxon>Arthropoda</taxon>
        <taxon>Hexapoda</taxon>
        <taxon>Insecta</taxon>
        <taxon>Pterygota</taxon>
        <taxon>Neoptera</taxon>
        <taxon>Polyneoptera</taxon>
        <taxon>Dictyoptera</taxon>
        <taxon>Blattodea</taxon>
        <taxon>Blattoidea</taxon>
        <taxon>Termitoidae</taxon>
        <taxon>Rhinotermitidae</taxon>
        <taxon>Coptotermes</taxon>
    </lineage>
</organism>
<proteinExistence type="predicted"/>
<reference evidence="3" key="1">
    <citation type="submission" date="2020-01" db="EMBL/GenBank/DDBJ databases">
        <title>Draft genome sequence of the Termite Coptotermes fromosanus.</title>
        <authorList>
            <person name="Itakura S."/>
            <person name="Yosikawa Y."/>
            <person name="Umezawa K."/>
        </authorList>
    </citation>
    <scope>NUCLEOTIDE SEQUENCE [LARGE SCALE GENOMIC DNA]</scope>
</reference>
<keyword evidence="1" id="KW-0812">Transmembrane</keyword>
<feature type="transmembrane region" description="Helical" evidence="1">
    <location>
        <begin position="145"/>
        <end position="163"/>
    </location>
</feature>
<protein>
    <recommendedName>
        <fullName evidence="4">Major facilitator superfamily (MFS) profile domain-containing protein</fullName>
    </recommendedName>
</protein>
<feature type="transmembrane region" description="Helical" evidence="1">
    <location>
        <begin position="169"/>
        <end position="196"/>
    </location>
</feature>
<evidence type="ECO:0008006" key="4">
    <source>
        <dbReference type="Google" id="ProtNLM"/>
    </source>
</evidence>
<feature type="transmembrane region" description="Helical" evidence="1">
    <location>
        <begin position="83"/>
        <end position="104"/>
    </location>
</feature>
<dbReference type="AlphaFoldDB" id="A0A6L2Q5N1"/>
<dbReference type="GO" id="GO:0008028">
    <property type="term" value="F:monocarboxylic acid transmembrane transporter activity"/>
    <property type="evidence" value="ECO:0007669"/>
    <property type="project" value="TreeGrafter"/>
</dbReference>
<dbReference type="PANTHER" id="PTHR11360:SF260">
    <property type="entry name" value="MFS DOMAIN-CONTAINING PROTEIN"/>
    <property type="match status" value="1"/>
</dbReference>
<feature type="transmembrane region" description="Helical" evidence="1">
    <location>
        <begin position="203"/>
        <end position="225"/>
    </location>
</feature>
<dbReference type="EMBL" id="BLKM01001387">
    <property type="protein sequence ID" value="GFG40036.1"/>
    <property type="molecule type" value="Genomic_DNA"/>
</dbReference>
<accession>A0A6L2Q5N1</accession>
<dbReference type="Proteomes" id="UP000502823">
    <property type="component" value="Unassembled WGS sequence"/>
</dbReference>
<dbReference type="InterPro" id="IPR011701">
    <property type="entry name" value="MFS"/>
</dbReference>
<name>A0A6L2Q5N1_COPFO</name>
<dbReference type="CDD" id="cd17352">
    <property type="entry name" value="MFS_MCT_SLC16"/>
    <property type="match status" value="1"/>
</dbReference>